<reference evidence="2" key="1">
    <citation type="journal article" date="2019" name="Int. J. Syst. Evol. Microbiol.">
        <title>The Global Catalogue of Microorganisms (GCM) 10K type strain sequencing project: providing services to taxonomists for standard genome sequencing and annotation.</title>
        <authorList>
            <consortium name="The Broad Institute Genomics Platform"/>
            <consortium name="The Broad Institute Genome Sequencing Center for Infectious Disease"/>
            <person name="Wu L."/>
            <person name="Ma J."/>
        </authorList>
    </citation>
    <scope>NUCLEOTIDE SEQUENCE [LARGE SCALE GENOMIC DNA]</scope>
    <source>
        <strain evidence="2">CGMCC 1.12749</strain>
    </source>
</reference>
<proteinExistence type="predicted"/>
<evidence type="ECO:0000313" key="2">
    <source>
        <dbReference type="Proteomes" id="UP000634043"/>
    </source>
</evidence>
<dbReference type="Proteomes" id="UP000634043">
    <property type="component" value="Unassembled WGS sequence"/>
</dbReference>
<organism evidence="1 2">
    <name type="scientific">Pontibacter amylolyticus</name>
    <dbReference type="NCBI Taxonomy" id="1424080"/>
    <lineage>
        <taxon>Bacteria</taxon>
        <taxon>Pseudomonadati</taxon>
        <taxon>Bacteroidota</taxon>
        <taxon>Cytophagia</taxon>
        <taxon>Cytophagales</taxon>
        <taxon>Hymenobacteraceae</taxon>
        <taxon>Pontibacter</taxon>
    </lineage>
</organism>
<evidence type="ECO:0000313" key="1">
    <source>
        <dbReference type="EMBL" id="GGG03135.1"/>
    </source>
</evidence>
<accession>A0ABQ1VXZ1</accession>
<dbReference type="EMBL" id="BMFP01000001">
    <property type="protein sequence ID" value="GGG03135.1"/>
    <property type="molecule type" value="Genomic_DNA"/>
</dbReference>
<gene>
    <name evidence="1" type="ORF">GCM10011323_04960</name>
</gene>
<protein>
    <submittedName>
        <fullName evidence="1">Uncharacterized protein</fullName>
    </submittedName>
</protein>
<dbReference type="RefSeq" id="WP_188499920.1">
    <property type="nucleotide sequence ID" value="NZ_BMFP01000001.1"/>
</dbReference>
<name>A0ABQ1VXZ1_9BACT</name>
<comment type="caution">
    <text evidence="1">The sequence shown here is derived from an EMBL/GenBank/DDBJ whole genome shotgun (WGS) entry which is preliminary data.</text>
</comment>
<keyword evidence="2" id="KW-1185">Reference proteome</keyword>
<sequence length="83" mass="9498">MIELTIGNISKTYPNRAQALRGINRVILLGLCFLLASNDRLKHMLLRVVATLYEPDKGQFFFEDSDVVAQLSHLLQFILDTMF</sequence>